<name>A0AAN5PKC1_LEGPN</name>
<organism evidence="2 3">
    <name type="scientific">Legionella pneumophila</name>
    <dbReference type="NCBI Taxonomy" id="446"/>
    <lineage>
        <taxon>Bacteria</taxon>
        <taxon>Pseudomonadati</taxon>
        <taxon>Pseudomonadota</taxon>
        <taxon>Gammaproteobacteria</taxon>
        <taxon>Legionellales</taxon>
        <taxon>Legionellaceae</taxon>
        <taxon>Legionella</taxon>
    </lineage>
</organism>
<evidence type="ECO:0000313" key="3">
    <source>
        <dbReference type="Proteomes" id="UP000866496"/>
    </source>
</evidence>
<evidence type="ECO:0000256" key="1">
    <source>
        <dbReference type="SAM" id="MobiDB-lite"/>
    </source>
</evidence>
<dbReference type="EMBL" id="DACWHX010000032">
    <property type="protein sequence ID" value="HAU1881638.1"/>
    <property type="molecule type" value="Genomic_DNA"/>
</dbReference>
<dbReference type="Proteomes" id="UP000866496">
    <property type="component" value="Unassembled WGS sequence"/>
</dbReference>
<comment type="caution">
    <text evidence="2">The sequence shown here is derived from an EMBL/GenBank/DDBJ whole genome shotgun (WGS) entry which is preliminary data.</text>
</comment>
<proteinExistence type="predicted"/>
<reference evidence="2" key="1">
    <citation type="journal article" date="2018" name="Genome Biol.">
        <title>SKESA: strategic k-mer extension for scrupulous assemblies.</title>
        <authorList>
            <person name="Souvorov A."/>
            <person name="Agarwala R."/>
            <person name="Lipman D.J."/>
        </authorList>
    </citation>
    <scope>NUCLEOTIDE SEQUENCE</scope>
    <source>
        <strain evidence="2">AZ00058701</strain>
    </source>
</reference>
<feature type="region of interest" description="Disordered" evidence="1">
    <location>
        <begin position="1"/>
        <end position="23"/>
    </location>
</feature>
<accession>A0AAN5PKC1</accession>
<dbReference type="AlphaFoldDB" id="A0AAN5PKC1"/>
<reference evidence="2" key="2">
    <citation type="submission" date="2019-10" db="EMBL/GenBank/DDBJ databases">
        <authorList>
            <consortium name="NCBI Pathogen Detection Project"/>
        </authorList>
    </citation>
    <scope>NUCLEOTIDE SEQUENCE</scope>
    <source>
        <strain evidence="2">AZ00058701</strain>
    </source>
</reference>
<sequence>MEYNFDMKTLSEINPNPQDSEKPNDLTLEAIEELESVGGKKYSSFKSMIDDLEYDA</sequence>
<evidence type="ECO:0000313" key="2">
    <source>
        <dbReference type="EMBL" id="HAU1881638.1"/>
    </source>
</evidence>
<protein>
    <submittedName>
        <fullName evidence="2">Uncharacterized protein</fullName>
    </submittedName>
</protein>
<gene>
    <name evidence="2" type="ORF">JBJ86_15470</name>
</gene>